<comment type="caution">
    <text evidence="2">The sequence shown here is derived from an EMBL/GenBank/DDBJ whole genome shotgun (WGS) entry which is preliminary data.</text>
</comment>
<name>A0ABR0B1A5_9CRUS</name>
<dbReference type="Proteomes" id="UP001234178">
    <property type="component" value="Unassembled WGS sequence"/>
</dbReference>
<feature type="region of interest" description="Disordered" evidence="1">
    <location>
        <begin position="1"/>
        <end position="25"/>
    </location>
</feature>
<evidence type="ECO:0000313" key="3">
    <source>
        <dbReference type="Proteomes" id="UP001234178"/>
    </source>
</evidence>
<proteinExistence type="predicted"/>
<gene>
    <name evidence="2" type="ORF">OUZ56_024636</name>
</gene>
<accession>A0ABR0B1A5</accession>
<keyword evidence="3" id="KW-1185">Reference proteome</keyword>
<organism evidence="2 3">
    <name type="scientific">Daphnia magna</name>
    <dbReference type="NCBI Taxonomy" id="35525"/>
    <lineage>
        <taxon>Eukaryota</taxon>
        <taxon>Metazoa</taxon>
        <taxon>Ecdysozoa</taxon>
        <taxon>Arthropoda</taxon>
        <taxon>Crustacea</taxon>
        <taxon>Branchiopoda</taxon>
        <taxon>Diplostraca</taxon>
        <taxon>Cladocera</taxon>
        <taxon>Anomopoda</taxon>
        <taxon>Daphniidae</taxon>
        <taxon>Daphnia</taxon>
    </lineage>
</organism>
<reference evidence="2 3" key="1">
    <citation type="journal article" date="2023" name="Nucleic Acids Res.">
        <title>The hologenome of Daphnia magna reveals possible DNA methylation and microbiome-mediated evolution of the host genome.</title>
        <authorList>
            <person name="Chaturvedi A."/>
            <person name="Li X."/>
            <person name="Dhandapani V."/>
            <person name="Marshall H."/>
            <person name="Kissane S."/>
            <person name="Cuenca-Cambronero M."/>
            <person name="Asole G."/>
            <person name="Calvet F."/>
            <person name="Ruiz-Romero M."/>
            <person name="Marangio P."/>
            <person name="Guigo R."/>
            <person name="Rago D."/>
            <person name="Mirbahai L."/>
            <person name="Eastwood N."/>
            <person name="Colbourne J.K."/>
            <person name="Zhou J."/>
            <person name="Mallon E."/>
            <person name="Orsini L."/>
        </authorList>
    </citation>
    <scope>NUCLEOTIDE SEQUENCE [LARGE SCALE GENOMIC DNA]</scope>
    <source>
        <strain evidence="2">LRV0_1</strain>
    </source>
</reference>
<dbReference type="EMBL" id="JAOYFB010000039">
    <property type="protein sequence ID" value="KAK4031110.1"/>
    <property type="molecule type" value="Genomic_DNA"/>
</dbReference>
<evidence type="ECO:0000256" key="1">
    <source>
        <dbReference type="SAM" id="MobiDB-lite"/>
    </source>
</evidence>
<sequence length="60" mass="6845">MSPELNPNGQQRSRRKELLRHREGAPIARVAEKEYLNRDVNSSAAAIPMEHNYQNGQEDA</sequence>
<feature type="compositionally biased region" description="Polar residues" evidence="1">
    <location>
        <begin position="1"/>
        <end position="11"/>
    </location>
</feature>
<protein>
    <submittedName>
        <fullName evidence="2">Uncharacterized protein</fullName>
    </submittedName>
</protein>
<evidence type="ECO:0000313" key="2">
    <source>
        <dbReference type="EMBL" id="KAK4031110.1"/>
    </source>
</evidence>